<dbReference type="EMBL" id="AP027742">
    <property type="protein sequence ID" value="BDZ76418.1"/>
    <property type="molecule type" value="Genomic_DNA"/>
</dbReference>
<reference evidence="8" key="1">
    <citation type="journal article" date="2023" name="Int. J. Syst. Evol. Microbiol.">
        <title>Claveliimonas bilis gen. nov., sp. nov., deoxycholic acid-producing bacteria isolated from human faeces, and reclassification of Sellimonas monacensis Zenner et al. 2021 as Claveliimonas monacensis comb. nov.</title>
        <authorList>
            <person name="Hisatomi A."/>
            <person name="Kastawa N.W.E.P.G."/>
            <person name="Song I."/>
            <person name="Ohkuma M."/>
            <person name="Fukiya S."/>
            <person name="Sakamoto M."/>
        </authorList>
    </citation>
    <scope>NUCLEOTIDE SEQUENCE [LARGE SCALE GENOMIC DNA]</scope>
    <source>
        <strain evidence="8">12BBH14</strain>
    </source>
</reference>
<keyword evidence="2" id="KW-0805">Transcription regulation</keyword>
<dbReference type="InterPro" id="IPR009061">
    <property type="entry name" value="DNA-bd_dom_put_sf"/>
</dbReference>
<dbReference type="Proteomes" id="UP001305815">
    <property type="component" value="Chromosome"/>
</dbReference>
<keyword evidence="3" id="KW-0238">DNA-binding</keyword>
<keyword evidence="8" id="KW-1185">Reference proteome</keyword>
<proteinExistence type="predicted"/>
<keyword evidence="1" id="KW-0678">Repressor</keyword>
<feature type="coiled-coil region" evidence="5">
    <location>
        <begin position="75"/>
        <end position="105"/>
    </location>
</feature>
<evidence type="ECO:0000313" key="8">
    <source>
        <dbReference type="Proteomes" id="UP001305815"/>
    </source>
</evidence>
<dbReference type="PROSITE" id="PS50937">
    <property type="entry name" value="HTH_MERR_2"/>
    <property type="match status" value="1"/>
</dbReference>
<gene>
    <name evidence="7" type="ORF">Lac1_06010</name>
</gene>
<evidence type="ECO:0000313" key="7">
    <source>
        <dbReference type="EMBL" id="BDZ76418.1"/>
    </source>
</evidence>
<evidence type="ECO:0000256" key="1">
    <source>
        <dbReference type="ARBA" id="ARBA00022491"/>
    </source>
</evidence>
<dbReference type="RefSeq" id="WP_230107119.1">
    <property type="nucleotide sequence ID" value="NZ_AP024845.1"/>
</dbReference>
<feature type="domain" description="HTH merR-type" evidence="6">
    <location>
        <begin position="1"/>
        <end position="69"/>
    </location>
</feature>
<protein>
    <recommendedName>
        <fullName evidence="6">HTH merR-type domain-containing protein</fullName>
    </recommendedName>
</protein>
<dbReference type="InterPro" id="IPR000551">
    <property type="entry name" value="MerR-type_HTH_dom"/>
</dbReference>
<evidence type="ECO:0000256" key="4">
    <source>
        <dbReference type="ARBA" id="ARBA00023163"/>
    </source>
</evidence>
<keyword evidence="4" id="KW-0804">Transcription</keyword>
<dbReference type="SMART" id="SM00422">
    <property type="entry name" value="HTH_MERR"/>
    <property type="match status" value="1"/>
</dbReference>
<accession>A0ABN6YTD0</accession>
<dbReference type="InterPro" id="IPR047057">
    <property type="entry name" value="MerR_fam"/>
</dbReference>
<dbReference type="Gene3D" id="1.10.1660.10">
    <property type="match status" value="1"/>
</dbReference>
<name>A0ABN6YTD0_9FIRM</name>
<sequence>MKLREICETLDISRRALQGYEKAGLVSATGRNKYGHLLYDETAKLRIEKIKFYQQLGFSLKEISSLIDAPNIVVKEALEKQVEKLKNERTEKDKLIEKANQMIAALVNENNHK</sequence>
<keyword evidence="5" id="KW-0175">Coiled coil</keyword>
<evidence type="ECO:0000256" key="5">
    <source>
        <dbReference type="SAM" id="Coils"/>
    </source>
</evidence>
<dbReference type="PANTHER" id="PTHR30204:SF69">
    <property type="entry name" value="MERR-FAMILY TRANSCRIPTIONAL REGULATOR"/>
    <property type="match status" value="1"/>
</dbReference>
<dbReference type="PANTHER" id="PTHR30204">
    <property type="entry name" value="REDOX-CYCLING DRUG-SENSING TRANSCRIPTIONAL ACTIVATOR SOXR"/>
    <property type="match status" value="1"/>
</dbReference>
<evidence type="ECO:0000256" key="3">
    <source>
        <dbReference type="ARBA" id="ARBA00023125"/>
    </source>
</evidence>
<dbReference type="Pfam" id="PF13411">
    <property type="entry name" value="MerR_1"/>
    <property type="match status" value="1"/>
</dbReference>
<evidence type="ECO:0000259" key="6">
    <source>
        <dbReference type="PROSITE" id="PS50937"/>
    </source>
</evidence>
<evidence type="ECO:0000256" key="2">
    <source>
        <dbReference type="ARBA" id="ARBA00023015"/>
    </source>
</evidence>
<organism evidence="7 8">
    <name type="scientific">Claveliimonas bilis</name>
    <dbReference type="NCBI Taxonomy" id="3028070"/>
    <lineage>
        <taxon>Bacteria</taxon>
        <taxon>Bacillati</taxon>
        <taxon>Bacillota</taxon>
        <taxon>Clostridia</taxon>
        <taxon>Lachnospirales</taxon>
        <taxon>Lachnospiraceae</taxon>
        <taxon>Claveliimonas</taxon>
    </lineage>
</organism>
<dbReference type="SUPFAM" id="SSF46955">
    <property type="entry name" value="Putative DNA-binding domain"/>
    <property type="match status" value="1"/>
</dbReference>